<evidence type="ECO:0000256" key="11">
    <source>
        <dbReference type="ARBA" id="ARBA00023136"/>
    </source>
</evidence>
<feature type="coiled-coil region" evidence="15">
    <location>
        <begin position="619"/>
        <end position="670"/>
    </location>
</feature>
<dbReference type="Gene3D" id="3.10.560.10">
    <property type="entry name" value="Outer membrane lipoprotein wza domain like"/>
    <property type="match status" value="5"/>
</dbReference>
<comment type="subcellular location">
    <subcellularLocation>
        <location evidence="1">Cell outer membrane</location>
        <topology evidence="1">Multi-pass membrane protein</topology>
    </subcellularLocation>
</comment>
<evidence type="ECO:0000256" key="5">
    <source>
        <dbReference type="ARBA" id="ARBA00022597"/>
    </source>
</evidence>
<dbReference type="PANTHER" id="PTHR33619">
    <property type="entry name" value="POLYSACCHARIDE EXPORT PROTEIN GFCE-RELATED"/>
    <property type="match status" value="1"/>
</dbReference>
<keyword evidence="11" id="KW-0472">Membrane</keyword>
<evidence type="ECO:0000256" key="8">
    <source>
        <dbReference type="ARBA" id="ARBA00023047"/>
    </source>
</evidence>
<feature type="domain" description="Polysaccharide export protein N-terminal" evidence="17">
    <location>
        <begin position="123"/>
        <end position="196"/>
    </location>
</feature>
<dbReference type="InterPro" id="IPR049712">
    <property type="entry name" value="Poly_export"/>
</dbReference>
<evidence type="ECO:0000256" key="9">
    <source>
        <dbReference type="ARBA" id="ARBA00023065"/>
    </source>
</evidence>
<evidence type="ECO:0000256" key="10">
    <source>
        <dbReference type="ARBA" id="ARBA00023114"/>
    </source>
</evidence>
<keyword evidence="3" id="KW-0813">Transport</keyword>
<feature type="domain" description="Soluble ligand binding" evidence="18">
    <location>
        <begin position="567"/>
        <end position="604"/>
    </location>
</feature>
<evidence type="ECO:0000313" key="21">
    <source>
        <dbReference type="Proteomes" id="UP000784128"/>
    </source>
</evidence>
<keyword evidence="15" id="KW-0175">Coiled coil</keyword>
<dbReference type="Gene3D" id="3.30.1950.10">
    <property type="entry name" value="wza like domain"/>
    <property type="match status" value="1"/>
</dbReference>
<organism evidence="20 21">
    <name type="scientific">Pelotalea chapellei</name>
    <dbReference type="NCBI Taxonomy" id="44671"/>
    <lineage>
        <taxon>Bacteria</taxon>
        <taxon>Pseudomonadati</taxon>
        <taxon>Thermodesulfobacteriota</taxon>
        <taxon>Desulfuromonadia</taxon>
        <taxon>Geobacterales</taxon>
        <taxon>Geobacteraceae</taxon>
        <taxon>Pelotalea</taxon>
    </lineage>
</organism>
<evidence type="ECO:0000256" key="16">
    <source>
        <dbReference type="SAM" id="MobiDB-lite"/>
    </source>
</evidence>
<feature type="compositionally biased region" description="Low complexity" evidence="16">
    <location>
        <begin position="1"/>
        <end position="20"/>
    </location>
</feature>
<evidence type="ECO:0000256" key="13">
    <source>
        <dbReference type="ARBA" id="ARBA00023237"/>
    </source>
</evidence>
<feature type="domain" description="Soluble ligand binding" evidence="18">
    <location>
        <begin position="471"/>
        <end position="522"/>
    </location>
</feature>
<keyword evidence="12" id="KW-0564">Palmitate</keyword>
<name>A0ABS5U5N3_9BACT</name>
<dbReference type="Proteomes" id="UP000784128">
    <property type="component" value="Unassembled WGS sequence"/>
</dbReference>
<dbReference type="EMBL" id="JAHDYS010000003">
    <property type="protein sequence ID" value="MBT1070975.1"/>
    <property type="molecule type" value="Genomic_DNA"/>
</dbReference>
<dbReference type="InterPro" id="IPR019554">
    <property type="entry name" value="Soluble_ligand-bd"/>
</dbReference>
<reference evidence="20 21" key="1">
    <citation type="submission" date="2021-05" db="EMBL/GenBank/DDBJ databases">
        <title>The draft genome of Geobacter chapellei DSM 13688.</title>
        <authorList>
            <person name="Xu Z."/>
            <person name="Masuda Y."/>
            <person name="Itoh H."/>
            <person name="Senoo K."/>
        </authorList>
    </citation>
    <scope>NUCLEOTIDE SEQUENCE [LARGE SCALE GENOMIC DNA]</scope>
    <source>
        <strain evidence="20 21">DSM 13688</strain>
    </source>
</reference>
<gene>
    <name evidence="20" type="ORF">KJB30_04200</name>
</gene>
<evidence type="ECO:0000313" key="20">
    <source>
        <dbReference type="EMBL" id="MBT1070975.1"/>
    </source>
</evidence>
<keyword evidence="14" id="KW-0449">Lipoprotein</keyword>
<keyword evidence="6" id="KW-0812">Transmembrane</keyword>
<keyword evidence="9" id="KW-0406">Ion transport</keyword>
<proteinExistence type="inferred from homology"/>
<keyword evidence="21" id="KW-1185">Reference proteome</keyword>
<dbReference type="Pfam" id="PF22461">
    <property type="entry name" value="SLBB_2"/>
    <property type="match status" value="1"/>
</dbReference>
<evidence type="ECO:0000256" key="4">
    <source>
        <dbReference type="ARBA" id="ARBA00022452"/>
    </source>
</evidence>
<feature type="compositionally biased region" description="Low complexity" evidence="16">
    <location>
        <begin position="49"/>
        <end position="59"/>
    </location>
</feature>
<feature type="domain" description="Soluble ligand binding" evidence="18">
    <location>
        <begin position="288"/>
        <end position="333"/>
    </location>
</feature>
<dbReference type="Pfam" id="PF02563">
    <property type="entry name" value="Poly_export"/>
    <property type="match status" value="1"/>
</dbReference>
<evidence type="ECO:0000256" key="14">
    <source>
        <dbReference type="ARBA" id="ARBA00023288"/>
    </source>
</evidence>
<evidence type="ECO:0000256" key="6">
    <source>
        <dbReference type="ARBA" id="ARBA00022692"/>
    </source>
</evidence>
<keyword evidence="10" id="KW-0626">Porin</keyword>
<evidence type="ECO:0000259" key="18">
    <source>
        <dbReference type="Pfam" id="PF10531"/>
    </source>
</evidence>
<dbReference type="InterPro" id="IPR054765">
    <property type="entry name" value="SLBB_dom"/>
</dbReference>
<evidence type="ECO:0000259" key="17">
    <source>
        <dbReference type="Pfam" id="PF02563"/>
    </source>
</evidence>
<evidence type="ECO:0000256" key="2">
    <source>
        <dbReference type="ARBA" id="ARBA00009450"/>
    </source>
</evidence>
<evidence type="ECO:0000256" key="12">
    <source>
        <dbReference type="ARBA" id="ARBA00023139"/>
    </source>
</evidence>
<keyword evidence="13" id="KW-0998">Cell outer membrane</keyword>
<feature type="region of interest" description="Disordered" evidence="16">
    <location>
        <begin position="1"/>
        <end position="66"/>
    </location>
</feature>
<sequence>MPPQNLTSPLPLNSPPASVNAIKTDKSGFAEKGMAPASLSPVPQDSGLSTSVPPTSLQPTPVPPAPVPVDIPVSAIEKAMSSGDDPVVETDKSQHFKTGQLRQFGYNFFRSGDLFAPLTDIPVGPDYIVGPGDTIIVSAWGSLEGTYPLEVNRNGEIQLPRIGPLKVWGVTYERLPQLIRNNLAKVFRDFNVSVTMGKLKVIKVYVVGEVANPGDYNLNSLSTVINALSAAGGPLKSGSLRNISIRRGGKLVETLDLYDFFLSGDKSRDVRLQPGDTLFVPVIGPIAGIAGNVRRPAIYELRNEKNLHDLLNLAGGLLPTGYLQRVQISRIEAHTRKTISDFNLDTKKAESAPDSVAQTIPVRDLDLVRIFPIDNTQRDQVRLEGYVLRPGDYALKPGLKISNLLLPDNILPEYYREAGELTRLVPPDLHPEKIIFNPAKALAGDPAHDISLTEFDTVRIFSRVEMEELPKVRIGGEVQRPGEYRLFKNMAVRDLLIMAGNPKLTAYLKSAEIARIRKSGESVVSYPITIDVEKVLAEDPKANIPLEPFDELTIRRIPNWSEETDRYVTLKGEFVFPGTYPVYKGEHLSSVIARAGGFASKAYLPGTKFTRISVQQEQQKRMDEILARTEQDIAEKQSELASVATSKEELEATRSSLEALLRNVEHLKKVKAEGRMVIRLKPLDEFRGSNHDLELAGGDVLEVPARPNSVNVFGQVYNTSTIIHEQGEPLTYYLEKSGGATKDADMDEAYVIRADGSVSSRQNAPSSFIFFDSFMSTELNPGDSVVVPQRMQRTAWLREIKDITTIISQIALTAGTVMLGLR</sequence>
<dbReference type="InterPro" id="IPR003715">
    <property type="entry name" value="Poly_export_N"/>
</dbReference>
<dbReference type="Pfam" id="PF10531">
    <property type="entry name" value="SLBB"/>
    <property type="match status" value="3"/>
</dbReference>
<keyword evidence="4" id="KW-1134">Transmembrane beta strand</keyword>
<evidence type="ECO:0000256" key="15">
    <source>
        <dbReference type="SAM" id="Coils"/>
    </source>
</evidence>
<accession>A0ABS5U5N3</accession>
<dbReference type="PANTHER" id="PTHR33619:SF3">
    <property type="entry name" value="POLYSACCHARIDE EXPORT PROTEIN GFCE-RELATED"/>
    <property type="match status" value="1"/>
</dbReference>
<feature type="domain" description="SLBB" evidence="19">
    <location>
        <begin position="203"/>
        <end position="280"/>
    </location>
</feature>
<keyword evidence="8" id="KW-0625">Polysaccharide transport</keyword>
<keyword evidence="7" id="KW-0732">Signal</keyword>
<comment type="caution">
    <text evidence="20">The sequence shown here is derived from an EMBL/GenBank/DDBJ whole genome shotgun (WGS) entry which is preliminary data.</text>
</comment>
<evidence type="ECO:0000256" key="3">
    <source>
        <dbReference type="ARBA" id="ARBA00022448"/>
    </source>
</evidence>
<keyword evidence="5" id="KW-0762">Sugar transport</keyword>
<evidence type="ECO:0000256" key="7">
    <source>
        <dbReference type="ARBA" id="ARBA00022729"/>
    </source>
</evidence>
<evidence type="ECO:0000259" key="19">
    <source>
        <dbReference type="Pfam" id="PF22461"/>
    </source>
</evidence>
<comment type="similarity">
    <text evidence="2">Belongs to the BexD/CtrA/VexA family.</text>
</comment>
<protein>
    <submittedName>
        <fullName evidence="20">SLBB domain-containing protein</fullName>
    </submittedName>
</protein>
<evidence type="ECO:0000256" key="1">
    <source>
        <dbReference type="ARBA" id="ARBA00004571"/>
    </source>
</evidence>